<feature type="region of interest" description="Disordered" evidence="1">
    <location>
        <begin position="168"/>
        <end position="231"/>
    </location>
</feature>
<feature type="compositionally biased region" description="Polar residues" evidence="1">
    <location>
        <begin position="634"/>
        <end position="645"/>
    </location>
</feature>
<dbReference type="GO" id="GO:0005814">
    <property type="term" value="C:centriole"/>
    <property type="evidence" value="ECO:0007669"/>
    <property type="project" value="InterPro"/>
</dbReference>
<keyword evidence="2" id="KW-1185">Reference proteome</keyword>
<feature type="compositionally biased region" description="Polar residues" evidence="1">
    <location>
        <begin position="168"/>
        <end position="180"/>
    </location>
</feature>
<feature type="compositionally biased region" description="Basic and acidic residues" evidence="1">
    <location>
        <begin position="63"/>
        <end position="80"/>
    </location>
</feature>
<feature type="region of interest" description="Disordered" evidence="1">
    <location>
        <begin position="25"/>
        <end position="45"/>
    </location>
</feature>
<protein>
    <submittedName>
        <fullName evidence="3">Uncharacterized protein LOC103520590</fullName>
    </submittedName>
</protein>
<dbReference type="RefSeq" id="XP_008483912.1">
    <property type="nucleotide sequence ID" value="XM_008485690.1"/>
</dbReference>
<dbReference type="AlphaFoldDB" id="A0A1S3DKU8"/>
<dbReference type="PANTHER" id="PTHR13594:SF1">
    <property type="entry name" value="CENTRIOLAR COILED-COIL PROTEIN OF 110 KDA"/>
    <property type="match status" value="1"/>
</dbReference>
<gene>
    <name evidence="3" type="primary">LOC103520590</name>
</gene>
<dbReference type="PANTHER" id="PTHR13594">
    <property type="entry name" value="CENTRIOLAR COILED-COIL PROTEIN OF 110 KDA"/>
    <property type="match status" value="1"/>
</dbReference>
<organism evidence="2 3">
    <name type="scientific">Diaphorina citri</name>
    <name type="common">Asian citrus psyllid</name>
    <dbReference type="NCBI Taxonomy" id="121845"/>
    <lineage>
        <taxon>Eukaryota</taxon>
        <taxon>Metazoa</taxon>
        <taxon>Ecdysozoa</taxon>
        <taxon>Arthropoda</taxon>
        <taxon>Hexapoda</taxon>
        <taxon>Insecta</taxon>
        <taxon>Pterygota</taxon>
        <taxon>Neoptera</taxon>
        <taxon>Paraneoptera</taxon>
        <taxon>Hemiptera</taxon>
        <taxon>Sternorrhyncha</taxon>
        <taxon>Psylloidea</taxon>
        <taxon>Psyllidae</taxon>
        <taxon>Diaphorininae</taxon>
        <taxon>Diaphorina</taxon>
    </lineage>
</organism>
<reference evidence="3" key="1">
    <citation type="submission" date="2025-08" db="UniProtKB">
        <authorList>
            <consortium name="RefSeq"/>
        </authorList>
    </citation>
    <scope>IDENTIFICATION</scope>
</reference>
<feature type="region of interest" description="Disordered" evidence="1">
    <location>
        <begin position="827"/>
        <end position="855"/>
    </location>
</feature>
<feature type="compositionally biased region" description="Polar residues" evidence="1">
    <location>
        <begin position="839"/>
        <end position="849"/>
    </location>
</feature>
<dbReference type="PROSITE" id="PS50096">
    <property type="entry name" value="IQ"/>
    <property type="match status" value="1"/>
</dbReference>
<feature type="region of interest" description="Disordered" evidence="1">
    <location>
        <begin position="634"/>
        <end position="664"/>
    </location>
</feature>
<dbReference type="GeneID" id="103520590"/>
<dbReference type="GO" id="GO:0032465">
    <property type="term" value="P:regulation of cytokinesis"/>
    <property type="evidence" value="ECO:0007669"/>
    <property type="project" value="InterPro"/>
</dbReference>
<dbReference type="GO" id="GO:0007099">
    <property type="term" value="P:centriole replication"/>
    <property type="evidence" value="ECO:0007669"/>
    <property type="project" value="InterPro"/>
</dbReference>
<evidence type="ECO:0000313" key="2">
    <source>
        <dbReference type="Proteomes" id="UP000079169"/>
    </source>
</evidence>
<evidence type="ECO:0000256" key="1">
    <source>
        <dbReference type="SAM" id="MobiDB-lite"/>
    </source>
</evidence>
<dbReference type="Proteomes" id="UP000079169">
    <property type="component" value="Unplaced"/>
</dbReference>
<dbReference type="STRING" id="121845.A0A1S3DKU8"/>
<feature type="compositionally biased region" description="Polar residues" evidence="1">
    <location>
        <begin position="653"/>
        <end position="662"/>
    </location>
</feature>
<proteinExistence type="predicted"/>
<evidence type="ECO:0000313" key="3">
    <source>
        <dbReference type="RefSeq" id="XP_008483912.1"/>
    </source>
</evidence>
<dbReference type="KEGG" id="dci:103520590"/>
<dbReference type="InterPro" id="IPR033207">
    <property type="entry name" value="CCP110"/>
</dbReference>
<feature type="compositionally biased region" description="Basic and acidic residues" evidence="1">
    <location>
        <begin position="93"/>
        <end position="109"/>
    </location>
</feature>
<feature type="region of interest" description="Disordered" evidence="1">
    <location>
        <begin position="60"/>
        <end position="118"/>
    </location>
</feature>
<accession>A0A1S3DKU8</accession>
<feature type="compositionally biased region" description="Polar residues" evidence="1">
    <location>
        <begin position="378"/>
        <end position="393"/>
    </location>
</feature>
<dbReference type="PaxDb" id="121845-A0A1S3DKU8"/>
<feature type="region of interest" description="Disordered" evidence="1">
    <location>
        <begin position="378"/>
        <end position="419"/>
    </location>
</feature>
<sequence>MAFLLRKQQEEQLWLKQKQQRLKESVLSVSSKSSSQQSSLNCSEMSSVCDITSHAAQHYPLSLKHDRRDSKEADSQHEEYSPVVSKAQYQNPTEDRRDSKEADSQHEEYSPVISKAQYQNPMDHVTNENDLNLANVSAAVREIKSNEITEASAVSDVNVRVKMVPNKSIDSNKSTPSQHYDSCEEWFTPEADKLSPMSDDMRRIRNDSEEDRELQSNQTITEEPRRDKPSVLPISQVKLNANNAYHDSNQHHGTYTSVSEGVLCKSPIPQYNPPTSQYNAIQWSHNSLETNTPLDNEIPRTYGEWNTHEQEYMHTLVSNNKERNDMLGHLGAENEHRAPHKVHHRGDRTVGVLRDILNMTQHSEDVDQTQGRRAWQANQIDQTKPNLDQSNRGLPSLLPSVDQSNRGLPSLPHGKVTRDMDQIETSVTPFSEDHEKSVSVDMDKDHEVLKTVSEDKPPDQTRLALLWQQWMDEVQASKMAETNPNQLDTLSQTSNHQLDTLSQSVSQASELDVPSGAFEFSPQTQAKLVDILGKDWSDIVIQETRDREVKLPEVTSQQPDGSSLSSSMTELTDYVPRELIQSSNGLKSTLNPVQAISESMTPVQALSDYVQAMSLGEHANQPLVDVSIRQNTLNSNNATSESPSSDIPDPNHAETSPNSSAPMSLESVKQKYLLTPNVKRTPGLHEFETNVVSRLHREANLRPKTIIKASYSEREQAAALTLTAAARGFLVRRLLRSQRVQHIKATIQDTLQCAMSLQSDPASLSSMDLDLHTRLIQQLTAACYELYDTFFSLSTREKLAIISQDRERLRNLKLAALLKEKRPSLPSIPALTRTRRSQKTMSEPKSNNALHRFDN</sequence>
<name>A0A1S3DKU8_DIACI</name>